<feature type="transmembrane region" description="Helical" evidence="10">
    <location>
        <begin position="340"/>
        <end position="359"/>
    </location>
</feature>
<gene>
    <name evidence="11" type="ORF">APLA_LOCUS9520</name>
</gene>
<evidence type="ECO:0000256" key="3">
    <source>
        <dbReference type="ARBA" id="ARBA00022448"/>
    </source>
</evidence>
<keyword evidence="12" id="KW-1185">Reference proteome</keyword>
<dbReference type="GO" id="GO:0030139">
    <property type="term" value="C:endocytic vesicle"/>
    <property type="evidence" value="ECO:0007669"/>
    <property type="project" value="TreeGrafter"/>
</dbReference>
<dbReference type="OrthoDB" id="10067964at2759"/>
<keyword evidence="6" id="KW-0732">Signal</keyword>
<keyword evidence="3" id="KW-0813">Transport</keyword>
<dbReference type="PANTHER" id="PTHR14995">
    <property type="entry name" value="AMNIONLESS"/>
    <property type="match status" value="1"/>
</dbReference>
<keyword evidence="7" id="KW-0653">Protein transport</keyword>
<dbReference type="GO" id="GO:0015031">
    <property type="term" value="P:protein transport"/>
    <property type="evidence" value="ECO:0007669"/>
    <property type="project" value="UniProtKB-KW"/>
</dbReference>
<evidence type="ECO:0000313" key="11">
    <source>
        <dbReference type="EMBL" id="CAB3243512.1"/>
    </source>
</evidence>
<evidence type="ECO:0000256" key="9">
    <source>
        <dbReference type="ARBA" id="ARBA00023136"/>
    </source>
</evidence>
<evidence type="ECO:0000256" key="7">
    <source>
        <dbReference type="ARBA" id="ARBA00022927"/>
    </source>
</evidence>
<keyword evidence="9 10" id="KW-0472">Membrane</keyword>
<comment type="subcellular location">
    <subcellularLocation>
        <location evidence="1">Cell membrane</location>
        <topology evidence="1">Single-pass type I membrane protein</topology>
    </subcellularLocation>
</comment>
<dbReference type="EMBL" id="CADEBC010000519">
    <property type="protein sequence ID" value="CAB3243512.1"/>
    <property type="molecule type" value="Genomic_DNA"/>
</dbReference>
<dbReference type="AlphaFoldDB" id="A0A8S1AFC3"/>
<proteinExistence type="predicted"/>
<dbReference type="InterPro" id="IPR026112">
    <property type="entry name" value="AMN"/>
</dbReference>
<keyword evidence="5 10" id="KW-0812">Transmembrane</keyword>
<organism evidence="11 12">
    <name type="scientific">Arctia plantaginis</name>
    <name type="common">Wood tiger moth</name>
    <name type="synonym">Phalaena plantaginis</name>
    <dbReference type="NCBI Taxonomy" id="874455"/>
    <lineage>
        <taxon>Eukaryota</taxon>
        <taxon>Metazoa</taxon>
        <taxon>Ecdysozoa</taxon>
        <taxon>Arthropoda</taxon>
        <taxon>Hexapoda</taxon>
        <taxon>Insecta</taxon>
        <taxon>Pterygota</taxon>
        <taxon>Neoptera</taxon>
        <taxon>Endopterygota</taxon>
        <taxon>Lepidoptera</taxon>
        <taxon>Glossata</taxon>
        <taxon>Ditrysia</taxon>
        <taxon>Noctuoidea</taxon>
        <taxon>Erebidae</taxon>
        <taxon>Arctiinae</taxon>
        <taxon>Arctia</taxon>
    </lineage>
</organism>
<dbReference type="GO" id="GO:0006898">
    <property type="term" value="P:receptor-mediated endocytosis"/>
    <property type="evidence" value="ECO:0007669"/>
    <property type="project" value="TreeGrafter"/>
</dbReference>
<protein>
    <recommendedName>
        <fullName evidence="2">Protein amnionless</fullName>
    </recommendedName>
</protein>
<keyword evidence="8 10" id="KW-1133">Transmembrane helix</keyword>
<evidence type="ECO:0000256" key="2">
    <source>
        <dbReference type="ARBA" id="ARBA00021200"/>
    </source>
</evidence>
<reference evidence="11 12" key="1">
    <citation type="submission" date="2020-04" db="EMBL/GenBank/DDBJ databases">
        <authorList>
            <person name="Wallbank WR R."/>
            <person name="Pardo Diaz C."/>
            <person name="Kozak K."/>
            <person name="Martin S."/>
            <person name="Jiggins C."/>
            <person name="Moest M."/>
            <person name="Warren A I."/>
            <person name="Byers J.R.P. K."/>
            <person name="Montejo-Kovacevich G."/>
            <person name="Yen C E."/>
        </authorList>
    </citation>
    <scope>NUCLEOTIDE SEQUENCE [LARGE SCALE GENOMIC DNA]</scope>
</reference>
<evidence type="ECO:0000256" key="4">
    <source>
        <dbReference type="ARBA" id="ARBA00022475"/>
    </source>
</evidence>
<evidence type="ECO:0000256" key="6">
    <source>
        <dbReference type="ARBA" id="ARBA00022729"/>
    </source>
</evidence>
<accession>A0A8S1AFC3</accession>
<evidence type="ECO:0000256" key="8">
    <source>
        <dbReference type="ARBA" id="ARBA00022989"/>
    </source>
</evidence>
<comment type="caution">
    <text evidence="11">The sequence shown here is derived from an EMBL/GenBank/DDBJ whole genome shotgun (WGS) entry which is preliminary data.</text>
</comment>
<name>A0A8S1AFC3_ARCPL</name>
<dbReference type="PANTHER" id="PTHR14995:SF2">
    <property type="entry name" value="PROTEIN AMNIONLESS"/>
    <property type="match status" value="1"/>
</dbReference>
<evidence type="ECO:0000256" key="5">
    <source>
        <dbReference type="ARBA" id="ARBA00022692"/>
    </source>
</evidence>
<dbReference type="GO" id="GO:0016324">
    <property type="term" value="C:apical plasma membrane"/>
    <property type="evidence" value="ECO:0007669"/>
    <property type="project" value="TreeGrafter"/>
</dbReference>
<keyword evidence="4" id="KW-1003">Cell membrane</keyword>
<dbReference type="Proteomes" id="UP000494106">
    <property type="component" value="Unassembled WGS sequence"/>
</dbReference>
<evidence type="ECO:0000313" key="12">
    <source>
        <dbReference type="Proteomes" id="UP000494106"/>
    </source>
</evidence>
<dbReference type="Pfam" id="PF14828">
    <property type="entry name" value="Amnionless"/>
    <property type="match status" value="1"/>
</dbReference>
<evidence type="ECO:0000256" key="10">
    <source>
        <dbReference type="SAM" id="Phobius"/>
    </source>
</evidence>
<evidence type="ECO:0000256" key="1">
    <source>
        <dbReference type="ARBA" id="ARBA00004251"/>
    </source>
</evidence>
<sequence>MTSIILLQCITAYVIVSITASTVKWLPNSSFMLAENYKDGKLPCSKQTVVFPELVIGAIKVASETEVSGLILPEEGELILDDLIMLGADPSDKNCTDGNAYYVDKSSAAWNQADVWSSPRFNDATPDSDRIPCFNDVVQFPQDAKITVTLPKETQHVKALYIGNESYSTEDFRIRVLDESNQRQQFVLNEFSDTGLAINTPMSCTAFGCPCQIVPMTIDCSVKYCQMPNCLDAIKPLGFCCEICGGSILFDANKGFDMLAFHQFVEKYTTENHIYYIGFAPEAPIRRIQLVIVDKGGYVGTSTEVINSIHYDMEGHWYKGERVLQISGTPLSKTSLGGKIFISMFFAVILTFFGFYVYYYKMGDLRYPLFSRSATLNIMSRFQRRSDSVVSLTRRDSVISTATGATAFRNPMYDSKRGRVQVVETMTDD</sequence>